<feature type="compositionally biased region" description="Low complexity" evidence="1">
    <location>
        <begin position="353"/>
        <end position="367"/>
    </location>
</feature>
<keyword evidence="3" id="KW-1185">Reference proteome</keyword>
<feature type="compositionally biased region" description="Polar residues" evidence="1">
    <location>
        <begin position="221"/>
        <end position="230"/>
    </location>
</feature>
<sequence>MDPRTVKDRAREHAARHNRKSLAQWRPGRAPQPTAVPAPQRPLTSGRTSTVRRPGSPHAIAEPEWVHEPRSMFSRTSNDGAFDTPETSPEPSPTKLRPGMWRFPRLKEALAQLDGPASDIADDDSEPYADDEDQVTPMVPASPAKEARMSWYLPTQTSAGSPQRRPSALLKHCETNATPRQRRLMTTGLRSPDRFVLSRAGTPTKEALLSNKSVERRDSTARNANSQDTNLDPFAPPTRRTFRMAEQFATLRAPAPPVRAIGRASALVASTTDGERRAISDGAVWTVGGALVTEGVASTPNGRGGRVTSGTSAPHYAADFLRRASASEEENTHGRRLALAMDINRATRMLDHSSPVSSRSPSTSGSPVDRPSPGSRT</sequence>
<name>A0AAN6K148_9PEZI</name>
<accession>A0AAN6K148</accession>
<evidence type="ECO:0000313" key="3">
    <source>
        <dbReference type="Proteomes" id="UP001175353"/>
    </source>
</evidence>
<reference evidence="2" key="1">
    <citation type="submission" date="2023-06" db="EMBL/GenBank/DDBJ databases">
        <title>Black Yeasts Isolated from many extreme environments.</title>
        <authorList>
            <person name="Coleine C."/>
            <person name="Stajich J.E."/>
            <person name="Selbmann L."/>
        </authorList>
    </citation>
    <scope>NUCLEOTIDE SEQUENCE</scope>
    <source>
        <strain evidence="2">CCFEE 5200</strain>
    </source>
</reference>
<proteinExistence type="predicted"/>
<feature type="compositionally biased region" description="Basic and acidic residues" evidence="1">
    <location>
        <begin position="1"/>
        <end position="15"/>
    </location>
</feature>
<comment type="caution">
    <text evidence="2">The sequence shown here is derived from an EMBL/GenBank/DDBJ whole genome shotgun (WGS) entry which is preliminary data.</text>
</comment>
<dbReference type="EMBL" id="JAUJLE010000547">
    <property type="protein sequence ID" value="KAK0953546.1"/>
    <property type="molecule type" value="Genomic_DNA"/>
</dbReference>
<dbReference type="Proteomes" id="UP001175353">
    <property type="component" value="Unassembled WGS sequence"/>
</dbReference>
<organism evidence="2 3">
    <name type="scientific">Friedmanniomyces endolithicus</name>
    <dbReference type="NCBI Taxonomy" id="329885"/>
    <lineage>
        <taxon>Eukaryota</taxon>
        <taxon>Fungi</taxon>
        <taxon>Dikarya</taxon>
        <taxon>Ascomycota</taxon>
        <taxon>Pezizomycotina</taxon>
        <taxon>Dothideomycetes</taxon>
        <taxon>Dothideomycetidae</taxon>
        <taxon>Mycosphaerellales</taxon>
        <taxon>Teratosphaeriaceae</taxon>
        <taxon>Friedmanniomyces</taxon>
    </lineage>
</organism>
<evidence type="ECO:0000313" key="2">
    <source>
        <dbReference type="EMBL" id="KAK0953546.1"/>
    </source>
</evidence>
<feature type="region of interest" description="Disordered" evidence="1">
    <location>
        <begin position="345"/>
        <end position="377"/>
    </location>
</feature>
<evidence type="ECO:0000256" key="1">
    <source>
        <dbReference type="SAM" id="MobiDB-lite"/>
    </source>
</evidence>
<feature type="region of interest" description="Disordered" evidence="1">
    <location>
        <begin position="212"/>
        <end position="237"/>
    </location>
</feature>
<dbReference type="AlphaFoldDB" id="A0AAN6K148"/>
<feature type="region of interest" description="Disordered" evidence="1">
    <location>
        <begin position="1"/>
        <end position="99"/>
    </location>
</feature>
<gene>
    <name evidence="2" type="ORF">LTR91_023796</name>
</gene>
<feature type="compositionally biased region" description="Polar residues" evidence="1">
    <location>
        <begin position="42"/>
        <end position="51"/>
    </location>
</feature>
<protein>
    <submittedName>
        <fullName evidence="2">Uncharacterized protein</fullName>
    </submittedName>
</protein>